<dbReference type="RefSeq" id="WP_015747274.1">
    <property type="nucleotide sequence ID" value="NC_013235.1"/>
</dbReference>
<reference evidence="5" key="1">
    <citation type="submission" date="2009-09" db="EMBL/GenBank/DDBJ databases">
        <title>The complete genome of Nakamurella multipartita DSM 44233.</title>
        <authorList>
            <consortium name="US DOE Joint Genome Institute (JGI-PGF)"/>
            <person name="Lucas S."/>
            <person name="Copeland A."/>
            <person name="Lapidus A."/>
            <person name="Glavina del Rio T."/>
            <person name="Dalin E."/>
            <person name="Tice H."/>
            <person name="Bruce D."/>
            <person name="Goodwin L."/>
            <person name="Pitluck S."/>
            <person name="Kyrpides N."/>
            <person name="Mavromatis K."/>
            <person name="Ivanova N."/>
            <person name="Ovchinnikova G."/>
            <person name="Sims D."/>
            <person name="Meincke L."/>
            <person name="Brettin T."/>
            <person name="Detter J.C."/>
            <person name="Han C."/>
            <person name="Larimer F."/>
            <person name="Land M."/>
            <person name="Hauser L."/>
            <person name="Markowitz V."/>
            <person name="Cheng J.-F."/>
            <person name="Hugenholtz P."/>
            <person name="Woyke T."/>
            <person name="Wu D."/>
            <person name="Klenk H.-P."/>
            <person name="Eisen J.A."/>
        </authorList>
    </citation>
    <scope>NUCLEOTIDE SEQUENCE [LARGE SCALE GENOMIC DNA]</scope>
    <source>
        <strain evidence="5">ATCC 700099 / DSM 44233 / CIP 104796 / JCM 9543 / NBRC 105858 / Y-104</strain>
    </source>
</reference>
<organism evidence="4 5">
    <name type="scientific">Nakamurella multipartita (strain ATCC 700099 / DSM 44233 / CIP 104796 / JCM 9543 / NBRC 105858 / Y-104)</name>
    <name type="common">Microsphaera multipartita</name>
    <dbReference type="NCBI Taxonomy" id="479431"/>
    <lineage>
        <taxon>Bacteria</taxon>
        <taxon>Bacillati</taxon>
        <taxon>Actinomycetota</taxon>
        <taxon>Actinomycetes</taxon>
        <taxon>Nakamurellales</taxon>
        <taxon>Nakamurellaceae</taxon>
        <taxon>Nakamurella</taxon>
    </lineage>
</organism>
<reference evidence="4 5" key="2">
    <citation type="journal article" date="2010" name="Stand. Genomic Sci.">
        <title>Complete genome sequence of Nakamurella multipartita type strain (Y-104).</title>
        <authorList>
            <person name="Tice H."/>
            <person name="Mayilraj S."/>
            <person name="Sims D."/>
            <person name="Lapidus A."/>
            <person name="Nolan M."/>
            <person name="Lucas S."/>
            <person name="Glavina Del Rio T."/>
            <person name="Copeland A."/>
            <person name="Cheng J.F."/>
            <person name="Meincke L."/>
            <person name="Bruce D."/>
            <person name="Goodwin L."/>
            <person name="Pitluck S."/>
            <person name="Ivanova N."/>
            <person name="Mavromatis K."/>
            <person name="Ovchinnikova G."/>
            <person name="Pati A."/>
            <person name="Chen A."/>
            <person name="Palaniappan K."/>
            <person name="Land M."/>
            <person name="Hauser L."/>
            <person name="Chang Y.J."/>
            <person name="Jeffries C.D."/>
            <person name="Detter J.C."/>
            <person name="Brettin T."/>
            <person name="Rohde M."/>
            <person name="Goker M."/>
            <person name="Bristow J."/>
            <person name="Eisen J.A."/>
            <person name="Markowitz V."/>
            <person name="Hugenholtz P."/>
            <person name="Kyrpides N.C."/>
            <person name="Klenk H.P."/>
            <person name="Chen F."/>
        </authorList>
    </citation>
    <scope>NUCLEOTIDE SEQUENCE [LARGE SCALE GENOMIC DNA]</scope>
    <source>
        <strain evidence="5">ATCC 700099 / DSM 44233 / CIP 104796 / JCM 9543 / NBRC 105858 / Y-104</strain>
    </source>
</reference>
<dbReference type="InterPro" id="IPR050955">
    <property type="entry name" value="Plant_Biomass_Hydrol_Est"/>
</dbReference>
<dbReference type="PANTHER" id="PTHR43037:SF1">
    <property type="entry name" value="BLL1128 PROTEIN"/>
    <property type="match status" value="1"/>
</dbReference>
<dbReference type="HOGENOM" id="CLU_027551_0_3_11"/>
<dbReference type="GO" id="GO:0016787">
    <property type="term" value="F:hydrolase activity"/>
    <property type="evidence" value="ECO:0007669"/>
    <property type="project" value="UniProtKB-KW"/>
</dbReference>
<dbReference type="Proteomes" id="UP000002218">
    <property type="component" value="Chromosome"/>
</dbReference>
<sequence>MPKNMTATLDRAMRLIRDNAATVSAHRPPEGGSAPSLPDPTGILARMGISSGSGLPRSESGTGTLPTGPPLDVTELLSSLPAGLNLNLSGQLPGGLSSLPGGLGSLPGSGANPAAAAAASAAGGEIRHLTYTGPAGARNYDLYIPTGYTGQSVPLVVMLHGGTQNATDFAAGTGMNHQAEEHTFLVAYPEQSRAANHSGYWNWFRPEDQQAGSGEPAIIAGLTEQIIAEHGVDRGRVYVAGLSAGGAMASVMAATYPTLFAAAGIHSGLGYRAATDIPGAFGAMQSGGSPVSSGPVPVIVFHGAGDGTVAPVNAEKIIGARLAAPGTGRVRSVSTRVADGGGRPHTRTVHTDADGIVVAESWIVDGGGHAWFGGHSAGSYTDPQGPSASAAMTRFFLAHSAVGTTG</sequence>
<dbReference type="NCBIfam" id="TIGR01840">
    <property type="entry name" value="esterase_phb"/>
    <property type="match status" value="1"/>
</dbReference>
<dbReference type="GO" id="GO:0005576">
    <property type="term" value="C:extracellular region"/>
    <property type="evidence" value="ECO:0007669"/>
    <property type="project" value="InterPro"/>
</dbReference>
<evidence type="ECO:0000256" key="1">
    <source>
        <dbReference type="ARBA" id="ARBA00022729"/>
    </source>
</evidence>
<gene>
    <name evidence="4" type="ordered locus">Namu_1990</name>
</gene>
<evidence type="ECO:0000313" key="5">
    <source>
        <dbReference type="Proteomes" id="UP000002218"/>
    </source>
</evidence>
<dbReference type="PANTHER" id="PTHR43037">
    <property type="entry name" value="UNNAMED PRODUCT-RELATED"/>
    <property type="match status" value="1"/>
</dbReference>
<dbReference type="InterPro" id="IPR010126">
    <property type="entry name" value="Esterase_phb"/>
</dbReference>
<dbReference type="InterPro" id="IPR029058">
    <property type="entry name" value="AB_hydrolase_fold"/>
</dbReference>
<evidence type="ECO:0000313" key="4">
    <source>
        <dbReference type="EMBL" id="ACV78375.1"/>
    </source>
</evidence>
<dbReference type="InParanoid" id="C8XHG9"/>
<dbReference type="eggNOG" id="COG3509">
    <property type="taxonomic scope" value="Bacteria"/>
</dbReference>
<evidence type="ECO:0000256" key="2">
    <source>
        <dbReference type="ARBA" id="ARBA00022801"/>
    </source>
</evidence>
<dbReference type="Pfam" id="PF10503">
    <property type="entry name" value="Esterase_PHB"/>
    <property type="match status" value="1"/>
</dbReference>
<dbReference type="FunCoup" id="C8XHG9">
    <property type="interactions" value="22"/>
</dbReference>
<proteinExistence type="predicted"/>
<accession>C8XHG9</accession>
<keyword evidence="5" id="KW-1185">Reference proteome</keyword>
<dbReference type="SUPFAM" id="SSF53474">
    <property type="entry name" value="alpha/beta-Hydrolases"/>
    <property type="match status" value="1"/>
</dbReference>
<dbReference type="KEGG" id="nml:Namu_1990"/>
<dbReference type="EMBL" id="CP001737">
    <property type="protein sequence ID" value="ACV78375.1"/>
    <property type="molecule type" value="Genomic_DNA"/>
</dbReference>
<evidence type="ECO:0000256" key="3">
    <source>
        <dbReference type="SAM" id="MobiDB-lite"/>
    </source>
</evidence>
<feature type="region of interest" description="Disordered" evidence="3">
    <location>
        <begin position="23"/>
        <end position="72"/>
    </location>
</feature>
<name>C8XHG9_NAKMY</name>
<keyword evidence="2" id="KW-0378">Hydrolase</keyword>
<protein>
    <submittedName>
        <fullName evidence="4">Esterase, PHB depolymerase family</fullName>
    </submittedName>
</protein>
<dbReference type="AlphaFoldDB" id="C8XHG9"/>
<keyword evidence="1" id="KW-0732">Signal</keyword>
<dbReference type="Gene3D" id="3.40.50.1820">
    <property type="entry name" value="alpha/beta hydrolase"/>
    <property type="match status" value="1"/>
</dbReference>
<dbReference type="OrthoDB" id="9767239at2"/>